<dbReference type="AlphaFoldDB" id="M2PE00"/>
<gene>
    <name evidence="2" type="ORF">CERSUDRAFT_97999</name>
</gene>
<dbReference type="EMBL" id="KB445804">
    <property type="protein sequence ID" value="EMD34074.1"/>
    <property type="molecule type" value="Genomic_DNA"/>
</dbReference>
<evidence type="ECO:0000313" key="3">
    <source>
        <dbReference type="Proteomes" id="UP000016930"/>
    </source>
</evidence>
<organism evidence="2 3">
    <name type="scientific">Ceriporiopsis subvermispora (strain B)</name>
    <name type="common">White-rot fungus</name>
    <name type="synonym">Gelatoporia subvermispora</name>
    <dbReference type="NCBI Taxonomy" id="914234"/>
    <lineage>
        <taxon>Eukaryota</taxon>
        <taxon>Fungi</taxon>
        <taxon>Dikarya</taxon>
        <taxon>Basidiomycota</taxon>
        <taxon>Agaricomycotina</taxon>
        <taxon>Agaricomycetes</taxon>
        <taxon>Polyporales</taxon>
        <taxon>Gelatoporiaceae</taxon>
        <taxon>Gelatoporia</taxon>
    </lineage>
</organism>
<feature type="compositionally biased region" description="Basic and acidic residues" evidence="1">
    <location>
        <begin position="404"/>
        <end position="420"/>
    </location>
</feature>
<dbReference type="HOGENOM" id="CLU_655626_0_0_1"/>
<evidence type="ECO:0000313" key="2">
    <source>
        <dbReference type="EMBL" id="EMD34074.1"/>
    </source>
</evidence>
<feature type="region of interest" description="Disordered" evidence="1">
    <location>
        <begin position="353"/>
        <end position="420"/>
    </location>
</feature>
<name>M2PE00_CERS8</name>
<dbReference type="Proteomes" id="UP000016930">
    <property type="component" value="Unassembled WGS sequence"/>
</dbReference>
<reference evidence="2 3" key="1">
    <citation type="journal article" date="2012" name="Proc. Natl. Acad. Sci. U.S.A.">
        <title>Comparative genomics of Ceriporiopsis subvermispora and Phanerochaete chrysosporium provide insight into selective ligninolysis.</title>
        <authorList>
            <person name="Fernandez-Fueyo E."/>
            <person name="Ruiz-Duenas F.J."/>
            <person name="Ferreira P."/>
            <person name="Floudas D."/>
            <person name="Hibbett D.S."/>
            <person name="Canessa P."/>
            <person name="Larrondo L.F."/>
            <person name="James T.Y."/>
            <person name="Seelenfreund D."/>
            <person name="Lobos S."/>
            <person name="Polanco R."/>
            <person name="Tello M."/>
            <person name="Honda Y."/>
            <person name="Watanabe T."/>
            <person name="Watanabe T."/>
            <person name="Ryu J.S."/>
            <person name="Kubicek C.P."/>
            <person name="Schmoll M."/>
            <person name="Gaskell J."/>
            <person name="Hammel K.E."/>
            <person name="St John F.J."/>
            <person name="Vanden Wymelenberg A."/>
            <person name="Sabat G."/>
            <person name="Splinter BonDurant S."/>
            <person name="Syed K."/>
            <person name="Yadav J.S."/>
            <person name="Doddapaneni H."/>
            <person name="Subramanian V."/>
            <person name="Lavin J.L."/>
            <person name="Oguiza J.A."/>
            <person name="Perez G."/>
            <person name="Pisabarro A.G."/>
            <person name="Ramirez L."/>
            <person name="Santoyo F."/>
            <person name="Master E."/>
            <person name="Coutinho P.M."/>
            <person name="Henrissat B."/>
            <person name="Lombard V."/>
            <person name="Magnuson J.K."/>
            <person name="Kuees U."/>
            <person name="Hori C."/>
            <person name="Igarashi K."/>
            <person name="Samejima M."/>
            <person name="Held B.W."/>
            <person name="Barry K.W."/>
            <person name="LaButti K.M."/>
            <person name="Lapidus A."/>
            <person name="Lindquist E.A."/>
            <person name="Lucas S.M."/>
            <person name="Riley R."/>
            <person name="Salamov A.A."/>
            <person name="Hoffmeister D."/>
            <person name="Schwenk D."/>
            <person name="Hadar Y."/>
            <person name="Yarden O."/>
            <person name="de Vries R.P."/>
            <person name="Wiebenga A."/>
            <person name="Stenlid J."/>
            <person name="Eastwood D."/>
            <person name="Grigoriev I.V."/>
            <person name="Berka R.M."/>
            <person name="Blanchette R.A."/>
            <person name="Kersten P."/>
            <person name="Martinez A.T."/>
            <person name="Vicuna R."/>
            <person name="Cullen D."/>
        </authorList>
    </citation>
    <scope>NUCLEOTIDE SEQUENCE [LARGE SCALE GENOMIC DNA]</scope>
    <source>
        <strain evidence="2 3">B</strain>
    </source>
</reference>
<protein>
    <submittedName>
        <fullName evidence="2">Uncharacterized protein</fullName>
    </submittedName>
</protein>
<evidence type="ECO:0000256" key="1">
    <source>
        <dbReference type="SAM" id="MobiDB-lite"/>
    </source>
</evidence>
<proteinExistence type="predicted"/>
<accession>M2PE00</accession>
<keyword evidence="3" id="KW-1185">Reference proteome</keyword>
<sequence>MNREQALDKLGLLANVLCGGDRLWGSLGAFVLPGRGFTPYKPKTIQAVYLPAWFIDAEVQANVWESDRSDDSETVTAFTSNSFMPGFSIEPLSRLSLNCDALIKHETVPWFDQLRVQNGEEIVCQPFTLSPLALQDAARSLSLKQAQISEGFRLDPSSVNFHMLAAYPVLIPVWLAQYEQHWIAGQTSTITIGIEAWSRWGPRVFSELPDEPFASAVSKFWPSGLVKSDRGPDLLVYGPYREHIQEFADMNVVCRIPDNKNRSAMLNEWINNYVSHQAAMSSFESRYFSKADDATIDWDDLRIRELSEEETSRNKEYLNLSVHTLMMQNLVDALQSDGKRPKVITVSINFSKKNKSDDKKSGSPLPNASGSELQDEQAITFIKSQLEKAVQQRDKKRPRWLTEWTEKRVTASGNNDKEQQ</sequence>
<dbReference type="OrthoDB" id="2349883at2759"/>